<comment type="catalytic activity">
    <reaction evidence="6">
        <text>3-phosphoshikimate + phosphoenolpyruvate = 5-O-(1-carboxyvinyl)-3-phosphoshikimate + phosphate</text>
        <dbReference type="Rhea" id="RHEA:21256"/>
        <dbReference type="ChEBI" id="CHEBI:43474"/>
        <dbReference type="ChEBI" id="CHEBI:57701"/>
        <dbReference type="ChEBI" id="CHEBI:58702"/>
        <dbReference type="ChEBI" id="CHEBI:145989"/>
        <dbReference type="EC" id="2.5.1.19"/>
    </reaction>
    <physiologicalReaction direction="left-to-right" evidence="6">
        <dbReference type="Rhea" id="RHEA:21257"/>
    </physiologicalReaction>
</comment>
<dbReference type="InterPro" id="IPR001986">
    <property type="entry name" value="Enolpyruvate_Tfrase_dom"/>
</dbReference>
<feature type="binding site" evidence="7">
    <location>
        <position position="196"/>
    </location>
    <ligand>
        <name>3-phosphoshikimate</name>
        <dbReference type="ChEBI" id="CHEBI:145989"/>
    </ligand>
</feature>
<comment type="similarity">
    <text evidence="2 7">Belongs to the EPSP synthase family.</text>
</comment>
<keyword evidence="4 7" id="KW-0808">Transferase</keyword>
<keyword evidence="3 7" id="KW-0028">Amino-acid biosynthesis</keyword>
<dbReference type="SUPFAM" id="SSF55205">
    <property type="entry name" value="EPT/RTPC-like"/>
    <property type="match status" value="1"/>
</dbReference>
<evidence type="ECO:0000256" key="6">
    <source>
        <dbReference type="ARBA" id="ARBA00044633"/>
    </source>
</evidence>
<dbReference type="EC" id="2.5.1.19" evidence="7"/>
<dbReference type="InterPro" id="IPR006264">
    <property type="entry name" value="EPSP_synthase"/>
</dbReference>
<dbReference type="NCBIfam" id="TIGR01356">
    <property type="entry name" value="aroA"/>
    <property type="match status" value="1"/>
</dbReference>
<feature type="binding site" evidence="7">
    <location>
        <position position="221"/>
    </location>
    <ligand>
        <name>3-phosphoshikimate</name>
        <dbReference type="ChEBI" id="CHEBI:145989"/>
    </ligand>
</feature>
<dbReference type="PIRSF" id="PIRSF000505">
    <property type="entry name" value="EPSPS"/>
    <property type="match status" value="1"/>
</dbReference>
<dbReference type="AlphaFoldDB" id="A0A6J4U2Q3"/>
<evidence type="ECO:0000259" key="8">
    <source>
        <dbReference type="Pfam" id="PF00275"/>
    </source>
</evidence>
<feature type="binding site" evidence="7">
    <location>
        <position position="148"/>
    </location>
    <ligand>
        <name>phosphoenolpyruvate</name>
        <dbReference type="ChEBI" id="CHEBI:58702"/>
    </ligand>
</feature>
<dbReference type="PANTHER" id="PTHR21090">
    <property type="entry name" value="AROM/DEHYDROQUINATE SYNTHASE"/>
    <property type="match status" value="1"/>
</dbReference>
<dbReference type="GO" id="GO:0003866">
    <property type="term" value="F:3-phosphoshikimate 1-carboxyvinyltransferase activity"/>
    <property type="evidence" value="ECO:0007669"/>
    <property type="project" value="UniProtKB-UniRule"/>
</dbReference>
<dbReference type="GO" id="GO:0005737">
    <property type="term" value="C:cytoplasm"/>
    <property type="evidence" value="ECO:0007669"/>
    <property type="project" value="UniProtKB-SubCell"/>
</dbReference>
<dbReference type="Pfam" id="PF00275">
    <property type="entry name" value="EPSP_synthase"/>
    <property type="match status" value="1"/>
</dbReference>
<comment type="caution">
    <text evidence="7">Lacks conserved residue(s) required for the propagation of feature annotation.</text>
</comment>
<dbReference type="InterPro" id="IPR013792">
    <property type="entry name" value="RNA3'P_cycl/enolpyr_Trfase_a/b"/>
</dbReference>
<accession>A0A6J4U2Q3</accession>
<dbReference type="PANTHER" id="PTHR21090:SF5">
    <property type="entry name" value="PENTAFUNCTIONAL AROM POLYPEPTIDE"/>
    <property type="match status" value="1"/>
</dbReference>
<comment type="function">
    <text evidence="7">Catalyzes the transfer of the enolpyruvyl moiety of phosphoenolpyruvate (PEP) to the 5-hydroxyl of shikimate-3-phosphate (S3P) to produce enolpyruvyl shikimate-3-phosphate and inorganic phosphate.</text>
</comment>
<feature type="active site" description="Proton acceptor" evidence="7">
    <location>
        <position position="337"/>
    </location>
</feature>
<evidence type="ECO:0000313" key="9">
    <source>
        <dbReference type="EMBL" id="CAA9539272.1"/>
    </source>
</evidence>
<feature type="binding site" evidence="7">
    <location>
        <position position="47"/>
    </location>
    <ligand>
        <name>phosphoenolpyruvate</name>
        <dbReference type="ChEBI" id="CHEBI:58702"/>
    </ligand>
</feature>
<dbReference type="UniPathway" id="UPA00053">
    <property type="reaction ID" value="UER00089"/>
</dbReference>
<protein>
    <recommendedName>
        <fullName evidence="7">3-phosphoshikimate 1-carboxyvinyltransferase</fullName>
        <ecNumber evidence="7">2.5.1.19</ecNumber>
    </recommendedName>
    <alternativeName>
        <fullName evidence="7">5-enolpyruvylshikimate-3-phosphate synthase</fullName>
        <shortName evidence="7">EPSP synthase</shortName>
        <shortName evidence="7">EPSPS</shortName>
    </alternativeName>
</protein>
<feature type="domain" description="Enolpyruvate transferase" evidence="8">
    <location>
        <begin position="35"/>
        <end position="445"/>
    </location>
</feature>
<dbReference type="GO" id="GO:0008652">
    <property type="term" value="P:amino acid biosynthetic process"/>
    <property type="evidence" value="ECO:0007669"/>
    <property type="project" value="UniProtKB-KW"/>
</dbReference>
<evidence type="ECO:0000256" key="2">
    <source>
        <dbReference type="ARBA" id="ARBA00009948"/>
    </source>
</evidence>
<feature type="binding site" evidence="7">
    <location>
        <position position="120"/>
    </location>
    <ligand>
        <name>phosphoenolpyruvate</name>
        <dbReference type="ChEBI" id="CHEBI:58702"/>
    </ligand>
</feature>
<dbReference type="InterPro" id="IPR036968">
    <property type="entry name" value="Enolpyruvate_Tfrase_sf"/>
</dbReference>
<dbReference type="EMBL" id="CADCVM010000555">
    <property type="protein sequence ID" value="CAA9539272.1"/>
    <property type="molecule type" value="Genomic_DNA"/>
</dbReference>
<keyword evidence="7" id="KW-0963">Cytoplasm</keyword>
<feature type="binding site" evidence="7">
    <location>
        <position position="409"/>
    </location>
    <ligand>
        <name>phosphoenolpyruvate</name>
        <dbReference type="ChEBI" id="CHEBI:58702"/>
    </ligand>
</feature>
<dbReference type="GO" id="GO:0009073">
    <property type="term" value="P:aromatic amino acid family biosynthetic process"/>
    <property type="evidence" value="ECO:0007669"/>
    <property type="project" value="UniProtKB-KW"/>
</dbReference>
<feature type="binding site" evidence="7">
    <location>
        <position position="196"/>
    </location>
    <ligand>
        <name>phosphoenolpyruvate</name>
        <dbReference type="ChEBI" id="CHEBI:58702"/>
    </ligand>
</feature>
<feature type="binding site" evidence="7">
    <location>
        <position position="337"/>
    </location>
    <ligand>
        <name>3-phosphoshikimate</name>
        <dbReference type="ChEBI" id="CHEBI:145989"/>
    </ligand>
</feature>
<comment type="subunit">
    <text evidence="7">Monomer.</text>
</comment>
<dbReference type="GO" id="GO:0009423">
    <property type="term" value="P:chorismate biosynthetic process"/>
    <property type="evidence" value="ECO:0007669"/>
    <property type="project" value="UniProtKB-UniRule"/>
</dbReference>
<dbReference type="Gene3D" id="3.65.10.10">
    <property type="entry name" value="Enolpyruvate transferase domain"/>
    <property type="match status" value="2"/>
</dbReference>
<evidence type="ECO:0000256" key="7">
    <source>
        <dbReference type="HAMAP-Rule" id="MF_00210"/>
    </source>
</evidence>
<feature type="binding site" evidence="7">
    <location>
        <position position="48"/>
    </location>
    <ligand>
        <name>3-phosphoshikimate</name>
        <dbReference type="ChEBI" id="CHEBI:145989"/>
    </ligand>
</feature>
<comment type="subcellular location">
    <subcellularLocation>
        <location evidence="7">Cytoplasm</location>
    </subcellularLocation>
</comment>
<feature type="binding site" evidence="7">
    <location>
        <position position="52"/>
    </location>
    <ligand>
        <name>3-phosphoshikimate</name>
        <dbReference type="ChEBI" id="CHEBI:145989"/>
    </ligand>
</feature>
<gene>
    <name evidence="7" type="primary">aroA</name>
    <name evidence="9" type="ORF">AVDCRST_MAG05-5216</name>
</gene>
<feature type="binding site" evidence="7">
    <location>
        <position position="364"/>
    </location>
    <ligand>
        <name>3-phosphoshikimate</name>
        <dbReference type="ChEBI" id="CHEBI:145989"/>
    </ligand>
</feature>
<dbReference type="HAMAP" id="MF_00210">
    <property type="entry name" value="EPSP_synth"/>
    <property type="match status" value="1"/>
</dbReference>
<feature type="binding site" evidence="7">
    <location>
        <position position="47"/>
    </location>
    <ligand>
        <name>3-phosphoshikimate</name>
        <dbReference type="ChEBI" id="CHEBI:145989"/>
    </ligand>
</feature>
<evidence type="ECO:0000256" key="5">
    <source>
        <dbReference type="ARBA" id="ARBA00023141"/>
    </source>
</evidence>
<name>A0A6J4U2Q3_9ACTN</name>
<organism evidence="9">
    <name type="scientific">uncultured Rubrobacteraceae bacterium</name>
    <dbReference type="NCBI Taxonomy" id="349277"/>
    <lineage>
        <taxon>Bacteria</taxon>
        <taxon>Bacillati</taxon>
        <taxon>Actinomycetota</taxon>
        <taxon>Rubrobacteria</taxon>
        <taxon>Rubrobacterales</taxon>
        <taxon>Rubrobacteraceae</taxon>
        <taxon>environmental samples</taxon>
    </lineage>
</organism>
<feature type="binding site" evidence="7">
    <location>
        <position position="436"/>
    </location>
    <ligand>
        <name>phosphoenolpyruvate</name>
        <dbReference type="ChEBI" id="CHEBI:58702"/>
    </ligand>
</feature>
<comment type="pathway">
    <text evidence="1 7">Metabolic intermediate biosynthesis; chorismate biosynthesis; chorismate from D-erythrose 4-phosphate and phosphoenolpyruvate: step 6/7.</text>
</comment>
<evidence type="ECO:0000256" key="3">
    <source>
        <dbReference type="ARBA" id="ARBA00022605"/>
    </source>
</evidence>
<feature type="binding site" evidence="7">
    <location>
        <position position="194"/>
    </location>
    <ligand>
        <name>3-phosphoshikimate</name>
        <dbReference type="ChEBI" id="CHEBI:145989"/>
    </ligand>
</feature>
<evidence type="ECO:0000256" key="1">
    <source>
        <dbReference type="ARBA" id="ARBA00004811"/>
    </source>
</evidence>
<evidence type="ECO:0000256" key="4">
    <source>
        <dbReference type="ARBA" id="ARBA00022679"/>
    </source>
</evidence>
<feature type="binding site" evidence="7">
    <location>
        <position position="368"/>
    </location>
    <ligand>
        <name>phosphoenolpyruvate</name>
        <dbReference type="ChEBI" id="CHEBI:58702"/>
    </ligand>
</feature>
<dbReference type="CDD" id="cd01556">
    <property type="entry name" value="EPSP_synthase"/>
    <property type="match status" value="1"/>
</dbReference>
<sequence>MSGGGGIGGVPGRDFGVEDVRGAFPETLEVAPLGRPVDAEVAVPGSKSVTNRALLVAALADGVSTVKNPLFSDDPYYLMESLARLGFDVRADGGAGEVRVSGLAGKIPRGDVGVFVGNAGTVARFLPPALALGPGPYAVDGVPRMRERPIGDLVDAMRGLGAAVDYAEEDGRFPIVVGGGGMAGGRTVVRGGGSSQFVSGLLMAAPYADGPVVLDVEGRESWPYVGITLEVMRRFGVAVDAPDGFSRLAVGRGPYRACAFEVEPDASAASYFFALAAVTGGRVRVPGLGLGSSQGDLRFAGVLERMGCGVDLGEDHVEVRGPGRLRGVELDMGAFSDTMMTLAAIAPFASSPTTITNVGHTRHQETDRISAVVTELSRLGVKVEERAEGLRVSPGPLRPAVVRTYGDHRMAMAFAVAGLAAPGPVVTLVDPGCVTKTFPGYFRALDGLR</sequence>
<reference evidence="9" key="1">
    <citation type="submission" date="2020-02" db="EMBL/GenBank/DDBJ databases">
        <authorList>
            <person name="Meier V. D."/>
        </authorList>
    </citation>
    <scope>NUCLEOTIDE SEQUENCE</scope>
    <source>
        <strain evidence="9">AVDCRST_MAG05</strain>
    </source>
</reference>
<feature type="binding site" evidence="7">
    <location>
        <position position="195"/>
    </location>
    <ligand>
        <name>3-phosphoshikimate</name>
        <dbReference type="ChEBI" id="CHEBI:145989"/>
    </ligand>
</feature>
<keyword evidence="5 7" id="KW-0057">Aromatic amino acid biosynthesis</keyword>
<proteinExistence type="inferred from homology"/>